<protein>
    <submittedName>
        <fullName evidence="6">TetR/AcrR family transcriptional regulator</fullName>
    </submittedName>
</protein>
<dbReference type="Gene3D" id="1.10.357.10">
    <property type="entry name" value="Tetracycline Repressor, domain 2"/>
    <property type="match status" value="1"/>
</dbReference>
<name>A0ABW7AUV3_9ACTN</name>
<evidence type="ECO:0000259" key="5">
    <source>
        <dbReference type="PROSITE" id="PS50977"/>
    </source>
</evidence>
<evidence type="ECO:0000256" key="3">
    <source>
        <dbReference type="ARBA" id="ARBA00023163"/>
    </source>
</evidence>
<accession>A0ABW7AUV3</accession>
<evidence type="ECO:0000313" key="6">
    <source>
        <dbReference type="EMBL" id="MFG1709868.1"/>
    </source>
</evidence>
<feature type="DNA-binding region" description="H-T-H motif" evidence="4">
    <location>
        <begin position="29"/>
        <end position="48"/>
    </location>
</feature>
<dbReference type="InterPro" id="IPR049445">
    <property type="entry name" value="TetR_SbtR-like_C"/>
</dbReference>
<keyword evidence="7" id="KW-1185">Reference proteome</keyword>
<comment type="caution">
    <text evidence="6">The sequence shown here is derived from an EMBL/GenBank/DDBJ whole genome shotgun (WGS) entry which is preliminary data.</text>
</comment>
<dbReference type="InterPro" id="IPR050109">
    <property type="entry name" value="HTH-type_TetR-like_transc_reg"/>
</dbReference>
<dbReference type="InterPro" id="IPR009057">
    <property type="entry name" value="Homeodomain-like_sf"/>
</dbReference>
<dbReference type="SUPFAM" id="SSF46689">
    <property type="entry name" value="Homeodomain-like"/>
    <property type="match status" value="1"/>
</dbReference>
<dbReference type="PROSITE" id="PS50977">
    <property type="entry name" value="HTH_TETR_2"/>
    <property type="match status" value="1"/>
</dbReference>
<evidence type="ECO:0000256" key="1">
    <source>
        <dbReference type="ARBA" id="ARBA00023015"/>
    </source>
</evidence>
<evidence type="ECO:0000256" key="2">
    <source>
        <dbReference type="ARBA" id="ARBA00023125"/>
    </source>
</evidence>
<organism evidence="6 7">
    <name type="scientific">Nonomuraea marmarensis</name>
    <dbReference type="NCBI Taxonomy" id="3351344"/>
    <lineage>
        <taxon>Bacteria</taxon>
        <taxon>Bacillati</taxon>
        <taxon>Actinomycetota</taxon>
        <taxon>Actinomycetes</taxon>
        <taxon>Streptosporangiales</taxon>
        <taxon>Streptosporangiaceae</taxon>
        <taxon>Nonomuraea</taxon>
    </lineage>
</organism>
<gene>
    <name evidence="6" type="ORF">ACFLIM_42560</name>
</gene>
<keyword evidence="1" id="KW-0805">Transcription regulation</keyword>
<keyword evidence="3" id="KW-0804">Transcription</keyword>
<feature type="domain" description="HTH tetR-type" evidence="5">
    <location>
        <begin position="8"/>
        <end position="66"/>
    </location>
</feature>
<dbReference type="RefSeq" id="WP_393175098.1">
    <property type="nucleotide sequence ID" value="NZ_JBICRM010000040.1"/>
</dbReference>
<evidence type="ECO:0000313" key="7">
    <source>
        <dbReference type="Proteomes" id="UP001603978"/>
    </source>
</evidence>
<dbReference type="InterPro" id="IPR036271">
    <property type="entry name" value="Tet_transcr_reg_TetR-rel_C_sf"/>
</dbReference>
<reference evidence="6 7" key="1">
    <citation type="submission" date="2024-10" db="EMBL/GenBank/DDBJ databases">
        <authorList>
            <person name="Topkara A.R."/>
            <person name="Saygin H."/>
        </authorList>
    </citation>
    <scope>NUCLEOTIDE SEQUENCE [LARGE SCALE GENOMIC DNA]</scope>
    <source>
        <strain evidence="6 7">M3C6</strain>
    </source>
</reference>
<dbReference type="PANTHER" id="PTHR30055:SF234">
    <property type="entry name" value="HTH-TYPE TRANSCRIPTIONAL REGULATOR BETI"/>
    <property type="match status" value="1"/>
</dbReference>
<dbReference type="InterPro" id="IPR001647">
    <property type="entry name" value="HTH_TetR"/>
</dbReference>
<proteinExistence type="predicted"/>
<evidence type="ECO:0000256" key="4">
    <source>
        <dbReference type="PROSITE-ProRule" id="PRU00335"/>
    </source>
</evidence>
<dbReference type="Pfam" id="PF21597">
    <property type="entry name" value="TetR_C_43"/>
    <property type="match status" value="1"/>
</dbReference>
<dbReference type="EMBL" id="JBICRM010000040">
    <property type="protein sequence ID" value="MFG1709868.1"/>
    <property type="molecule type" value="Genomic_DNA"/>
</dbReference>
<dbReference type="PANTHER" id="PTHR30055">
    <property type="entry name" value="HTH-TYPE TRANSCRIPTIONAL REGULATOR RUTR"/>
    <property type="match status" value="1"/>
</dbReference>
<dbReference type="Proteomes" id="UP001603978">
    <property type="component" value="Unassembled WGS sequence"/>
</dbReference>
<sequence>MPQRSDAQQNRERILSVAREALTEDGDASLNSIAKRAGVGPGTLYRHFPNRESLVLEVFRAEVHKLADWAPELLRTEPPLIALRRWFQRLASYIAIKRGLGDALTAATHDAVTNETYGPVIGAIAVILRAGEADGTIRPDLDPDDVLLMMGCVWRVSPGPAGEKQAERLLDLIIDSLRR</sequence>
<dbReference type="SUPFAM" id="SSF48498">
    <property type="entry name" value="Tetracyclin repressor-like, C-terminal domain"/>
    <property type="match status" value="1"/>
</dbReference>
<dbReference type="Pfam" id="PF00440">
    <property type="entry name" value="TetR_N"/>
    <property type="match status" value="1"/>
</dbReference>
<keyword evidence="2 4" id="KW-0238">DNA-binding</keyword>